<evidence type="ECO:0000259" key="5">
    <source>
        <dbReference type="SMART" id="SM00704"/>
    </source>
</evidence>
<protein>
    <submittedName>
        <fullName evidence="6">CDGSH-type Zn-finger protein</fullName>
    </submittedName>
</protein>
<evidence type="ECO:0000256" key="4">
    <source>
        <dbReference type="ARBA" id="ARBA00023014"/>
    </source>
</evidence>
<sequence length="233" mass="25675">MSRDERRRIVVLENGPYVVIGRIPLRRKRKVVSEHNDSLTWETGETIPTADTYALCRCGHSKSKPFCDGTHAVIGFDGTESADVRPYEELQHVHDGIGISAQRVGELCIHAAFCIGRARPIAEMLADTADSDVRSNIMGRIDHCPSGSYSYALHRGGDTIEPDLPQAISVLEEEAGLASALWVTGDIPVVRADGQPLETRNRITLCRCGHSSNKPLCDGTHRKAEDFHDDKTF</sequence>
<dbReference type="InterPro" id="IPR018967">
    <property type="entry name" value="FeS-contain_CDGSH-typ"/>
</dbReference>
<keyword evidence="2" id="KW-0479">Metal-binding</keyword>
<dbReference type="GO" id="GO:0051537">
    <property type="term" value="F:2 iron, 2 sulfur cluster binding"/>
    <property type="evidence" value="ECO:0007669"/>
    <property type="project" value="UniProtKB-KW"/>
</dbReference>
<dbReference type="Gene3D" id="3.40.5.90">
    <property type="entry name" value="CDGSH iron-sulfur domain, mitoNEET-type"/>
    <property type="match status" value="2"/>
</dbReference>
<dbReference type="InterPro" id="IPR042216">
    <property type="entry name" value="MitoNEET_CISD"/>
</dbReference>
<keyword evidence="3" id="KW-0408">Iron</keyword>
<reference evidence="6 7" key="1">
    <citation type="journal article" date="2015" name="Stand. Genomic Sci.">
        <title>Genomic Encyclopedia of Bacterial and Archaeal Type Strains, Phase III: the genomes of soil and plant-associated and newly described type strains.</title>
        <authorList>
            <person name="Whitman W.B."/>
            <person name="Woyke T."/>
            <person name="Klenk H.P."/>
            <person name="Zhou Y."/>
            <person name="Lilburn T.G."/>
            <person name="Beck B.J."/>
            <person name="De Vos P."/>
            <person name="Vandamme P."/>
            <person name="Eisen J.A."/>
            <person name="Garrity G."/>
            <person name="Hugenholtz P."/>
            <person name="Kyrpides N.C."/>
        </authorList>
    </citation>
    <scope>NUCLEOTIDE SEQUENCE [LARGE SCALE GENOMIC DNA]</scope>
    <source>
        <strain evidence="6 7">VKM Ac-2541</strain>
    </source>
</reference>
<evidence type="ECO:0000256" key="2">
    <source>
        <dbReference type="ARBA" id="ARBA00022723"/>
    </source>
</evidence>
<feature type="domain" description="Iron-binding zinc finger CDGSH type" evidence="5">
    <location>
        <begin position="190"/>
        <end position="227"/>
    </location>
</feature>
<organism evidence="6 7">
    <name type="scientific">Kribbella antiqua</name>
    <dbReference type="NCBI Taxonomy" id="2512217"/>
    <lineage>
        <taxon>Bacteria</taxon>
        <taxon>Bacillati</taxon>
        <taxon>Actinomycetota</taxon>
        <taxon>Actinomycetes</taxon>
        <taxon>Propionibacteriales</taxon>
        <taxon>Kribbellaceae</taxon>
        <taxon>Kribbella</taxon>
    </lineage>
</organism>
<dbReference type="SMART" id="SM00704">
    <property type="entry name" value="ZnF_CDGSH"/>
    <property type="match status" value="2"/>
</dbReference>
<dbReference type="GO" id="GO:0005737">
    <property type="term" value="C:cytoplasm"/>
    <property type="evidence" value="ECO:0007669"/>
    <property type="project" value="UniProtKB-ARBA"/>
</dbReference>
<dbReference type="InterPro" id="IPR016548">
    <property type="entry name" value="UCP009180"/>
</dbReference>
<dbReference type="PANTHER" id="PTHR46491">
    <property type="entry name" value="CDGSH IRON SULFUR DOMAIN PROTEIN HOMOLOG"/>
    <property type="match status" value="1"/>
</dbReference>
<dbReference type="AlphaFoldDB" id="A0A4R2J542"/>
<name>A0A4R2J542_9ACTN</name>
<proteinExistence type="predicted"/>
<dbReference type="EMBL" id="SLWR01000002">
    <property type="protein sequence ID" value="TCO50355.1"/>
    <property type="molecule type" value="Genomic_DNA"/>
</dbReference>
<evidence type="ECO:0000256" key="3">
    <source>
        <dbReference type="ARBA" id="ARBA00023004"/>
    </source>
</evidence>
<evidence type="ECO:0000313" key="6">
    <source>
        <dbReference type="EMBL" id="TCO50355.1"/>
    </source>
</evidence>
<comment type="caution">
    <text evidence="6">The sequence shown here is derived from an EMBL/GenBank/DDBJ whole genome shotgun (WGS) entry which is preliminary data.</text>
</comment>
<keyword evidence="1" id="KW-0001">2Fe-2S</keyword>
<dbReference type="Proteomes" id="UP000295573">
    <property type="component" value="Unassembled WGS sequence"/>
</dbReference>
<dbReference type="PANTHER" id="PTHR46491:SF3">
    <property type="entry name" value="CDGSH IRON-SULFUR DOMAIN-CONTAINING PROTEIN 3, MITOCHONDRIAL"/>
    <property type="match status" value="1"/>
</dbReference>
<feature type="domain" description="Iron-binding zinc finger CDGSH type" evidence="5">
    <location>
        <begin position="30"/>
        <end position="77"/>
    </location>
</feature>
<accession>A0A4R2J542</accession>
<keyword evidence="4" id="KW-0411">Iron-sulfur</keyword>
<gene>
    <name evidence="6" type="ORF">EV646_102429</name>
</gene>
<dbReference type="OrthoDB" id="9800162at2"/>
<dbReference type="GO" id="GO:0046872">
    <property type="term" value="F:metal ion binding"/>
    <property type="evidence" value="ECO:0007669"/>
    <property type="project" value="UniProtKB-KW"/>
</dbReference>
<evidence type="ECO:0000313" key="7">
    <source>
        <dbReference type="Proteomes" id="UP000295573"/>
    </source>
</evidence>
<keyword evidence="7" id="KW-1185">Reference proteome</keyword>
<dbReference type="RefSeq" id="WP_132145650.1">
    <property type="nucleotide sequence ID" value="NZ_SLWR01000002.1"/>
</dbReference>
<dbReference type="Pfam" id="PF09360">
    <property type="entry name" value="zf-CDGSH"/>
    <property type="match status" value="2"/>
</dbReference>
<dbReference type="InterPro" id="IPR052950">
    <property type="entry name" value="CISD"/>
</dbReference>
<dbReference type="PIRSF" id="PIRSF009180">
    <property type="entry name" value="UCP009180"/>
    <property type="match status" value="1"/>
</dbReference>
<evidence type="ECO:0000256" key="1">
    <source>
        <dbReference type="ARBA" id="ARBA00022714"/>
    </source>
</evidence>